<gene>
    <name evidence="3" type="ORF">PaecuDRAFT_4798</name>
</gene>
<evidence type="ECO:0000313" key="4">
    <source>
        <dbReference type="Proteomes" id="UP000005387"/>
    </source>
</evidence>
<feature type="chain" id="PRO_5039733940" evidence="2">
    <location>
        <begin position="19"/>
        <end position="154"/>
    </location>
</feature>
<accession>E0IGK5</accession>
<dbReference type="EMBL" id="AEDD01000020">
    <property type="protein sequence ID" value="EFM08385.1"/>
    <property type="molecule type" value="Genomic_DNA"/>
</dbReference>
<evidence type="ECO:0000256" key="2">
    <source>
        <dbReference type="SAM" id="SignalP"/>
    </source>
</evidence>
<name>E0IGK5_9BACL</name>
<keyword evidence="1" id="KW-0812">Transmembrane</keyword>
<dbReference type="STRING" id="717606.PaecuDRAFT_4798"/>
<keyword evidence="1" id="KW-1133">Transmembrane helix</keyword>
<feature type="non-terminal residue" evidence="3">
    <location>
        <position position="1"/>
    </location>
</feature>
<proteinExistence type="predicted"/>
<organism evidence="3 4">
    <name type="scientific">Paenibacillus curdlanolyticus YK9</name>
    <dbReference type="NCBI Taxonomy" id="717606"/>
    <lineage>
        <taxon>Bacteria</taxon>
        <taxon>Bacillati</taxon>
        <taxon>Bacillota</taxon>
        <taxon>Bacilli</taxon>
        <taxon>Bacillales</taxon>
        <taxon>Paenibacillaceae</taxon>
        <taxon>Paenibacillus</taxon>
    </lineage>
</organism>
<dbReference type="Proteomes" id="UP000005387">
    <property type="component" value="Unassembled WGS sequence"/>
</dbReference>
<feature type="transmembrane region" description="Helical" evidence="1">
    <location>
        <begin position="105"/>
        <end position="138"/>
    </location>
</feature>
<feature type="transmembrane region" description="Helical" evidence="1">
    <location>
        <begin position="74"/>
        <end position="98"/>
    </location>
</feature>
<feature type="signal peptide" evidence="2">
    <location>
        <begin position="1"/>
        <end position="18"/>
    </location>
</feature>
<keyword evidence="2" id="KW-0732">Signal</keyword>
<reference evidence="3 4" key="1">
    <citation type="submission" date="2010-07" db="EMBL/GenBank/DDBJ databases">
        <title>The draft genome of Paenibacillus curdlanolyticus YK9.</title>
        <authorList>
            <consortium name="US DOE Joint Genome Institute (JGI-PGF)"/>
            <person name="Lucas S."/>
            <person name="Copeland A."/>
            <person name="Lapidus A."/>
            <person name="Cheng J.-F."/>
            <person name="Bruce D."/>
            <person name="Goodwin L."/>
            <person name="Pitluck S."/>
            <person name="Land M.L."/>
            <person name="Hauser L."/>
            <person name="Chang Y.-J."/>
            <person name="Jeffries C."/>
            <person name="Anderson I.J."/>
            <person name="Johnson E."/>
            <person name="Loganathan U."/>
            <person name="Mulhopadhyay B."/>
            <person name="Kyrpides N."/>
            <person name="Woyke T.J."/>
        </authorList>
    </citation>
    <scope>NUCLEOTIDE SEQUENCE [LARGE SCALE GENOMIC DNA]</scope>
    <source>
        <strain evidence="3 4">YK9</strain>
    </source>
</reference>
<keyword evidence="4" id="KW-1185">Reference proteome</keyword>
<evidence type="ECO:0000313" key="3">
    <source>
        <dbReference type="EMBL" id="EFM08385.1"/>
    </source>
</evidence>
<sequence>LACGVALLAALMPAALYARVGGHYETAASRASMYADALALWREAPLLGRGGDAWRLLAGERLGVREVHSGYLDLLLNGGIISLAILLALFAIVIAAIIRSGERRIVLAPIAVLLLHAAIDFDMSYGCWWLLFFAIAAYGLEKRHVCHSAAAEPV</sequence>
<evidence type="ECO:0000256" key="1">
    <source>
        <dbReference type="SAM" id="Phobius"/>
    </source>
</evidence>
<dbReference type="RefSeq" id="WP_006040776.1">
    <property type="nucleotide sequence ID" value="NZ_AEDD01000020.1"/>
</dbReference>
<keyword evidence="1" id="KW-0472">Membrane</keyword>
<dbReference type="AlphaFoldDB" id="E0IGK5"/>
<protein>
    <submittedName>
        <fullName evidence="3">O-antigen polymerase</fullName>
    </submittedName>
</protein>